<evidence type="ECO:0000256" key="2">
    <source>
        <dbReference type="ARBA" id="ARBA00022692"/>
    </source>
</evidence>
<keyword evidence="5" id="KW-1015">Disulfide bond</keyword>
<gene>
    <name evidence="8" type="ORF">CGOC_LOCUS8298</name>
</gene>
<evidence type="ECO:0000256" key="5">
    <source>
        <dbReference type="ARBA" id="ARBA00023157"/>
    </source>
</evidence>
<dbReference type="SMART" id="SM00303">
    <property type="entry name" value="GPS"/>
    <property type="match status" value="1"/>
</dbReference>
<evidence type="ECO:0000256" key="3">
    <source>
        <dbReference type="ARBA" id="ARBA00022989"/>
    </source>
</evidence>
<reference evidence="8 9" key="1">
    <citation type="submission" date="2018-11" db="EMBL/GenBank/DDBJ databases">
        <authorList>
            <consortium name="Pathogen Informatics"/>
        </authorList>
    </citation>
    <scope>NUCLEOTIDE SEQUENCE [LARGE SCALE GENOMIC DNA]</scope>
</reference>
<keyword evidence="9" id="KW-1185">Reference proteome</keyword>
<feature type="domain" description="GAIN-B" evidence="7">
    <location>
        <begin position="1"/>
        <end position="62"/>
    </location>
</feature>
<keyword evidence="2 6" id="KW-0812">Transmembrane</keyword>
<comment type="subcellular location">
    <subcellularLocation>
        <location evidence="1">Membrane</location>
    </subcellularLocation>
</comment>
<dbReference type="InterPro" id="IPR057244">
    <property type="entry name" value="GAIN_B"/>
</dbReference>
<dbReference type="InterPro" id="IPR000203">
    <property type="entry name" value="GPS"/>
</dbReference>
<dbReference type="Proteomes" id="UP000271889">
    <property type="component" value="Unassembled WGS sequence"/>
</dbReference>
<keyword evidence="4 6" id="KW-0472">Membrane</keyword>
<evidence type="ECO:0000313" key="9">
    <source>
        <dbReference type="Proteomes" id="UP000271889"/>
    </source>
</evidence>
<dbReference type="InterPro" id="IPR046338">
    <property type="entry name" value="GAIN_dom_sf"/>
</dbReference>
<feature type="transmembrane region" description="Helical" evidence="6">
    <location>
        <begin position="105"/>
        <end position="125"/>
    </location>
</feature>
<protein>
    <recommendedName>
        <fullName evidence="7">GAIN-B domain-containing protein</fullName>
    </recommendedName>
</protein>
<proteinExistence type="predicted"/>
<accession>A0A3P6TM80</accession>
<dbReference type="AlphaFoldDB" id="A0A3P6TM80"/>
<evidence type="ECO:0000313" key="8">
    <source>
        <dbReference type="EMBL" id="VDK84499.1"/>
    </source>
</evidence>
<evidence type="ECO:0000256" key="1">
    <source>
        <dbReference type="ARBA" id="ARBA00004370"/>
    </source>
</evidence>
<feature type="transmembrane region" description="Helical" evidence="6">
    <location>
        <begin position="72"/>
        <end position="93"/>
    </location>
</feature>
<evidence type="ECO:0000256" key="4">
    <source>
        <dbReference type="ARBA" id="ARBA00023136"/>
    </source>
</evidence>
<dbReference type="PROSITE" id="PS50221">
    <property type="entry name" value="GAIN_B"/>
    <property type="match status" value="1"/>
</dbReference>
<sequence>MVIMLKPKDYLHNYTCVYYDSAEGGWSTRGIRRIDPNYHGFVRCETNHMGVFSLLPDAYFLSDEDAMRDLSVLLPTVTTFISMICSIFLLFMAAVQKNHTVDFALLVYLFFVFMIHVVHLVMLIAPQLKYT</sequence>
<organism evidence="8 9">
    <name type="scientific">Cylicostephanus goldi</name>
    <name type="common">Nematode worm</name>
    <dbReference type="NCBI Taxonomy" id="71465"/>
    <lineage>
        <taxon>Eukaryota</taxon>
        <taxon>Metazoa</taxon>
        <taxon>Ecdysozoa</taxon>
        <taxon>Nematoda</taxon>
        <taxon>Chromadorea</taxon>
        <taxon>Rhabditida</taxon>
        <taxon>Rhabditina</taxon>
        <taxon>Rhabditomorpha</taxon>
        <taxon>Strongyloidea</taxon>
        <taxon>Strongylidae</taxon>
        <taxon>Cylicostephanus</taxon>
    </lineage>
</organism>
<keyword evidence="3 6" id="KW-1133">Transmembrane helix</keyword>
<dbReference type="EMBL" id="UYRV01030203">
    <property type="protein sequence ID" value="VDK84499.1"/>
    <property type="molecule type" value="Genomic_DNA"/>
</dbReference>
<name>A0A3P6TM80_CYLGO</name>
<evidence type="ECO:0000256" key="6">
    <source>
        <dbReference type="SAM" id="Phobius"/>
    </source>
</evidence>
<dbReference type="GO" id="GO:0016020">
    <property type="term" value="C:membrane"/>
    <property type="evidence" value="ECO:0007669"/>
    <property type="project" value="UniProtKB-SubCell"/>
</dbReference>
<dbReference type="Gene3D" id="2.60.220.50">
    <property type="match status" value="1"/>
</dbReference>
<dbReference type="Pfam" id="PF01825">
    <property type="entry name" value="GPS"/>
    <property type="match status" value="1"/>
</dbReference>
<evidence type="ECO:0000259" key="7">
    <source>
        <dbReference type="PROSITE" id="PS50221"/>
    </source>
</evidence>
<dbReference type="OrthoDB" id="5795156at2759"/>